<gene>
    <name evidence="3" type="primary">LOC110089460</name>
</gene>
<accession>A0A6J0V7K0</accession>
<feature type="signal peptide" evidence="1">
    <location>
        <begin position="1"/>
        <end position="19"/>
    </location>
</feature>
<feature type="chain" id="PRO_5046017760" description="Apolipoprotein A-II" evidence="1">
    <location>
        <begin position="20"/>
        <end position="231"/>
    </location>
</feature>
<dbReference type="Gene3D" id="1.20.120.20">
    <property type="entry name" value="Apolipoprotein"/>
    <property type="match status" value="1"/>
</dbReference>
<dbReference type="Proteomes" id="UP001652642">
    <property type="component" value="Chromosome 9"/>
</dbReference>
<keyword evidence="2" id="KW-1185">Reference proteome</keyword>
<proteinExistence type="predicted"/>
<dbReference type="AlphaFoldDB" id="A0A6J0V7K0"/>
<evidence type="ECO:0000256" key="1">
    <source>
        <dbReference type="SAM" id="SignalP"/>
    </source>
</evidence>
<dbReference type="InParanoid" id="A0A6J0V7K0"/>
<keyword evidence="1" id="KW-0732">Signal</keyword>
<protein>
    <recommendedName>
        <fullName evidence="4">Apolipoprotein A-II</fullName>
    </recommendedName>
</protein>
<reference evidence="3" key="1">
    <citation type="submission" date="2025-08" db="UniProtKB">
        <authorList>
            <consortium name="RefSeq"/>
        </authorList>
    </citation>
    <scope>IDENTIFICATION</scope>
</reference>
<organism evidence="2 3">
    <name type="scientific">Pogona vitticeps</name>
    <name type="common">central bearded dragon</name>
    <dbReference type="NCBI Taxonomy" id="103695"/>
    <lineage>
        <taxon>Eukaryota</taxon>
        <taxon>Metazoa</taxon>
        <taxon>Chordata</taxon>
        <taxon>Craniata</taxon>
        <taxon>Vertebrata</taxon>
        <taxon>Euteleostomi</taxon>
        <taxon>Lepidosauria</taxon>
        <taxon>Squamata</taxon>
        <taxon>Bifurcata</taxon>
        <taxon>Unidentata</taxon>
        <taxon>Episquamata</taxon>
        <taxon>Toxicofera</taxon>
        <taxon>Iguania</taxon>
        <taxon>Acrodonta</taxon>
        <taxon>Agamidae</taxon>
        <taxon>Amphibolurinae</taxon>
        <taxon>Pogona</taxon>
    </lineage>
</organism>
<dbReference type="KEGG" id="pvt:110089460"/>
<dbReference type="GeneID" id="110089460"/>
<evidence type="ECO:0000313" key="2">
    <source>
        <dbReference type="Proteomes" id="UP001652642"/>
    </source>
</evidence>
<sequence>MMKFLAIIVAFVAITGSQTSDDESRIPRVEELLRYWFGLPTASDFIWDNFSESKTGQELSGLFHNASQQFHKFDREIPSELTEPLHLVSAVYTGVMLKAYSAVTELRDQQKLQEPLINLLAYYVEPVLERMEPYFESFGPMLNDELRYIHEKLPEYFKPLDDGLFFYLKKLEDAQPTLQAATDQTLTRFRQGLEALHKNLNPYLKPLLEESKKHQTEFRDWVHASIFPSDS</sequence>
<evidence type="ECO:0008006" key="4">
    <source>
        <dbReference type="Google" id="ProtNLM"/>
    </source>
</evidence>
<dbReference type="RefSeq" id="XP_020668208.2">
    <property type="nucleotide sequence ID" value="XM_020812549.2"/>
</dbReference>
<dbReference type="OrthoDB" id="9048614at2759"/>
<evidence type="ECO:0000313" key="3">
    <source>
        <dbReference type="RefSeq" id="XP_020668208.2"/>
    </source>
</evidence>
<name>A0A6J0V7K0_9SAUR</name>
<dbReference type="SUPFAM" id="SSF58113">
    <property type="entry name" value="Apolipoprotein A-I"/>
    <property type="match status" value="1"/>
</dbReference>